<dbReference type="eggNOG" id="COG2318">
    <property type="taxonomic scope" value="Bacteria"/>
</dbReference>
<dbReference type="PANTHER" id="PTHR37302">
    <property type="entry name" value="SLR1116 PROTEIN"/>
    <property type="match status" value="1"/>
</dbReference>
<dbReference type="PANTHER" id="PTHR37302:SF3">
    <property type="entry name" value="DAMAGE-INDUCIBLE PROTEIN DINB"/>
    <property type="match status" value="1"/>
</dbReference>
<feature type="binding site" evidence="3">
    <location>
        <position position="44"/>
    </location>
    <ligand>
        <name>a divalent metal cation</name>
        <dbReference type="ChEBI" id="CHEBI:60240"/>
    </ligand>
</feature>
<dbReference type="GO" id="GO:0046872">
    <property type="term" value="F:metal ion binding"/>
    <property type="evidence" value="ECO:0007669"/>
    <property type="project" value="UniProtKB-KW"/>
</dbReference>
<dbReference type="Proteomes" id="UP000028123">
    <property type="component" value="Unassembled WGS sequence"/>
</dbReference>
<keyword evidence="2 3" id="KW-0479">Metal-binding</keyword>
<sequence length="152" mass="17585">MLRLFRYNWMIRDEWFETFGAISEEELLRERTGGVGSILKTLFHIVDVECSWIRVIKGEPDPEPDFNDFASLDKVRQLSAQYRSEVEDFLVHWTNESDGEPVTPSGTEETFTQGEILRHVIAHEIHHVGQLSVWAKELGLRAVSANFIRRGL</sequence>
<feature type="binding site" evidence="3">
    <location>
        <position position="127"/>
    </location>
    <ligand>
        <name>a divalent metal cation</name>
        <dbReference type="ChEBI" id="CHEBI:60240"/>
    </ligand>
</feature>
<dbReference type="InterPro" id="IPR034660">
    <property type="entry name" value="DinB/YfiT-like"/>
</dbReference>
<organism evidence="4 5">
    <name type="scientific">Paenibacillus tyrfis</name>
    <dbReference type="NCBI Taxonomy" id="1501230"/>
    <lineage>
        <taxon>Bacteria</taxon>
        <taxon>Bacillati</taxon>
        <taxon>Bacillota</taxon>
        <taxon>Bacilli</taxon>
        <taxon>Bacillales</taxon>
        <taxon>Paenibacillaceae</taxon>
        <taxon>Paenibacillus</taxon>
    </lineage>
</organism>
<keyword evidence="5" id="KW-1185">Reference proteome</keyword>
<dbReference type="RefSeq" id="WP_036686337.1">
    <property type="nucleotide sequence ID" value="NZ_JNVM01000017.1"/>
</dbReference>
<gene>
    <name evidence="4" type="ORF">ET33_10540</name>
</gene>
<dbReference type="SUPFAM" id="SSF109854">
    <property type="entry name" value="DinB/YfiT-like putative metalloenzymes"/>
    <property type="match status" value="1"/>
</dbReference>
<evidence type="ECO:0000256" key="1">
    <source>
        <dbReference type="ARBA" id="ARBA00008635"/>
    </source>
</evidence>
<evidence type="ECO:0000313" key="4">
    <source>
        <dbReference type="EMBL" id="KEQ24133.1"/>
    </source>
</evidence>
<comment type="similarity">
    <text evidence="1">Belongs to the DinB family.</text>
</comment>
<feature type="binding site" evidence="3">
    <location>
        <position position="123"/>
    </location>
    <ligand>
        <name>a divalent metal cation</name>
        <dbReference type="ChEBI" id="CHEBI:60240"/>
    </ligand>
</feature>
<evidence type="ECO:0000256" key="2">
    <source>
        <dbReference type="ARBA" id="ARBA00022723"/>
    </source>
</evidence>
<comment type="caution">
    <text evidence="4">The sequence shown here is derived from an EMBL/GenBank/DDBJ whole genome shotgun (WGS) entry which is preliminary data.</text>
</comment>
<reference evidence="4 5" key="1">
    <citation type="submission" date="2014-06" db="EMBL/GenBank/DDBJ databases">
        <title>Draft genome sequence of Paenibacillus sp. MSt1.</title>
        <authorList>
            <person name="Aw Y.K."/>
            <person name="Ong K.S."/>
            <person name="Gan H.M."/>
            <person name="Lee S.M."/>
        </authorList>
    </citation>
    <scope>NUCLEOTIDE SEQUENCE [LARGE SCALE GENOMIC DNA]</scope>
    <source>
        <strain evidence="4 5">MSt1</strain>
    </source>
</reference>
<dbReference type="Gene3D" id="1.20.120.450">
    <property type="entry name" value="dinb family like domain"/>
    <property type="match status" value="1"/>
</dbReference>
<dbReference type="AlphaFoldDB" id="A0A081P0B0"/>
<evidence type="ECO:0000313" key="5">
    <source>
        <dbReference type="Proteomes" id="UP000028123"/>
    </source>
</evidence>
<accession>A0A081P0B0</accession>
<name>A0A081P0B0_9BACL</name>
<proteinExistence type="inferred from homology"/>
<dbReference type="InterPro" id="IPR007837">
    <property type="entry name" value="DinB"/>
</dbReference>
<protein>
    <submittedName>
        <fullName evidence="4">Damage-inducible protein DinB</fullName>
    </submittedName>
</protein>
<evidence type="ECO:0000256" key="3">
    <source>
        <dbReference type="PIRSR" id="PIRSR607837-1"/>
    </source>
</evidence>
<dbReference type="EMBL" id="JNVM01000017">
    <property type="protein sequence ID" value="KEQ24133.1"/>
    <property type="molecule type" value="Genomic_DNA"/>
</dbReference>
<dbReference type="OrthoDB" id="25666at2"/>
<dbReference type="Pfam" id="PF05163">
    <property type="entry name" value="DinB"/>
    <property type="match status" value="1"/>
</dbReference>